<gene>
    <name evidence="2" type="ORF">JJB74_27895</name>
</gene>
<feature type="chain" id="PRO_5037865080" evidence="1">
    <location>
        <begin position="18"/>
        <end position="128"/>
    </location>
</feature>
<evidence type="ECO:0000313" key="3">
    <source>
        <dbReference type="Proteomes" id="UP000622890"/>
    </source>
</evidence>
<comment type="caution">
    <text evidence="2">The sequence shown here is derived from an EMBL/GenBank/DDBJ whole genome shotgun (WGS) entry which is preliminary data.</text>
</comment>
<keyword evidence="1" id="KW-0732">Signal</keyword>
<dbReference type="Proteomes" id="UP000622890">
    <property type="component" value="Unassembled WGS sequence"/>
</dbReference>
<organism evidence="2 3">
    <name type="scientific">Noviherbaspirillum pedocola</name>
    <dbReference type="NCBI Taxonomy" id="2801341"/>
    <lineage>
        <taxon>Bacteria</taxon>
        <taxon>Pseudomonadati</taxon>
        <taxon>Pseudomonadota</taxon>
        <taxon>Betaproteobacteria</taxon>
        <taxon>Burkholderiales</taxon>
        <taxon>Oxalobacteraceae</taxon>
        <taxon>Noviherbaspirillum</taxon>
    </lineage>
</organism>
<dbReference type="AlphaFoldDB" id="A0A934W9Q0"/>
<sequence>MRRLLCSLCCLPVFAYAAGTGLGDANALLCTSQLVVDVGGPQDISSGLPAEMGMPTIMRVDFQKKQVAGEKRTTPIKVMERDEKRITLQGTELGYGWTLVLNQDDGKLIGSMVDELGAIAIFGVCVPQ</sequence>
<proteinExistence type="predicted"/>
<dbReference type="RefSeq" id="WP_200597711.1">
    <property type="nucleotide sequence ID" value="NZ_JAEPBG010000021.1"/>
</dbReference>
<name>A0A934W9Q0_9BURK</name>
<feature type="signal peptide" evidence="1">
    <location>
        <begin position="1"/>
        <end position="17"/>
    </location>
</feature>
<keyword evidence="3" id="KW-1185">Reference proteome</keyword>
<evidence type="ECO:0000256" key="1">
    <source>
        <dbReference type="SAM" id="SignalP"/>
    </source>
</evidence>
<reference evidence="2" key="1">
    <citation type="submission" date="2021-01" db="EMBL/GenBank/DDBJ databases">
        <title>Genome sequence of strain Noviherbaspirillum sp. DKR-6.</title>
        <authorList>
            <person name="Chaudhary D.K."/>
        </authorList>
    </citation>
    <scope>NUCLEOTIDE SEQUENCE</scope>
    <source>
        <strain evidence="2">DKR-6</strain>
    </source>
</reference>
<evidence type="ECO:0000313" key="2">
    <source>
        <dbReference type="EMBL" id="MBK4738463.1"/>
    </source>
</evidence>
<dbReference type="EMBL" id="JAEPBG010000021">
    <property type="protein sequence ID" value="MBK4738463.1"/>
    <property type="molecule type" value="Genomic_DNA"/>
</dbReference>
<protein>
    <submittedName>
        <fullName evidence="2">Uncharacterized protein</fullName>
    </submittedName>
</protein>
<accession>A0A934W9Q0</accession>